<keyword evidence="4" id="KW-1185">Reference proteome</keyword>
<evidence type="ECO:0000313" key="3">
    <source>
        <dbReference type="EMBL" id="CCV66566.1"/>
    </source>
</evidence>
<dbReference type="STRING" id="61635.BN85315450"/>
<dbReference type="InterPro" id="IPR022385">
    <property type="entry name" value="Rhs_assc_core"/>
</dbReference>
<accession>U4KQ81</accession>
<dbReference type="InterPro" id="IPR050708">
    <property type="entry name" value="T6SS_VgrG/RHS"/>
</dbReference>
<proteinExistence type="predicted"/>
<evidence type="ECO:0000259" key="2">
    <source>
        <dbReference type="Pfam" id="PF25023"/>
    </source>
</evidence>
<dbReference type="Gene3D" id="2.180.10.10">
    <property type="entry name" value="RHS repeat-associated core"/>
    <property type="match status" value="1"/>
</dbReference>
<dbReference type="PANTHER" id="PTHR32305:SF15">
    <property type="entry name" value="PROTEIN RHSA-RELATED"/>
    <property type="match status" value="1"/>
</dbReference>
<reference evidence="3 4" key="1">
    <citation type="journal article" date="2013" name="J. Mol. Microbiol. Biotechnol.">
        <title>Analysis of the Complete Genomes of Acholeplasma brassicae , A. palmae and A. laidlawii and Their Comparison to the Obligate Parasites from ' Candidatus Phytoplasma'.</title>
        <authorList>
            <person name="Kube M."/>
            <person name="Siewert C."/>
            <person name="Migdoll A.M."/>
            <person name="Duduk B."/>
            <person name="Holz S."/>
            <person name="Rabus R."/>
            <person name="Seemuller E."/>
            <person name="Mitrovic J."/>
            <person name="Muller I."/>
            <person name="Buttner C."/>
            <person name="Reinhardt R."/>
        </authorList>
    </citation>
    <scope>NUCLEOTIDE SEQUENCE [LARGE SCALE GENOMIC DNA]</scope>
    <source>
        <strain evidence="4">0502</strain>
    </source>
</reference>
<organism evidence="3 4">
    <name type="scientific">Acholeplasma brassicae</name>
    <dbReference type="NCBI Taxonomy" id="61635"/>
    <lineage>
        <taxon>Bacteria</taxon>
        <taxon>Bacillati</taxon>
        <taxon>Mycoplasmatota</taxon>
        <taxon>Mollicutes</taxon>
        <taxon>Acholeplasmatales</taxon>
        <taxon>Acholeplasmataceae</taxon>
        <taxon>Acholeplasma</taxon>
    </lineage>
</organism>
<keyword evidence="1" id="KW-0677">Repeat</keyword>
<feature type="domain" description="Teneurin-like YD-shell" evidence="2">
    <location>
        <begin position="28"/>
        <end position="164"/>
    </location>
</feature>
<protein>
    <recommendedName>
        <fullName evidence="2">Teneurin-like YD-shell domain-containing protein</fullName>
    </recommendedName>
</protein>
<dbReference type="Pfam" id="PF25023">
    <property type="entry name" value="TEN_YD-shell"/>
    <property type="match status" value="1"/>
</dbReference>
<sequence length="269" mass="31246">MIDLKYIKNINGVETKYYLQGTNIIAEEKNGQTMHFIYNEQNQLVGFEHQSNKYFYVRDLLGIIRNIIDVNGKIVVTYKYDAWGNHKVYDSSNAENTRSSFIGNINPFRYKGYYYDVETEWYCLESRYYSPLLSRFINMDHTLYLEPGNVDGINLFAYCANNPVHGFDTSGKFNFKKLWGKVKDYAKKVVNKVVDYFLEKVDIKFDYGFGFIENQFRTGEIDKLWDAKWSDGVGSIKIPSLLNLVGINSTFNISGGFSKDTELFLSFGH</sequence>
<dbReference type="AlphaFoldDB" id="U4KQ81"/>
<dbReference type="OrthoDB" id="411402at2"/>
<dbReference type="HOGENOM" id="CLU_1032987_0_0_14"/>
<evidence type="ECO:0000256" key="1">
    <source>
        <dbReference type="ARBA" id="ARBA00022737"/>
    </source>
</evidence>
<dbReference type="RefSeq" id="WP_030005420.1">
    <property type="nucleotide sequence ID" value="NC_022549.1"/>
</dbReference>
<dbReference type="PANTHER" id="PTHR32305">
    <property type="match status" value="1"/>
</dbReference>
<dbReference type="EMBL" id="FO681348">
    <property type="protein sequence ID" value="CCV66566.1"/>
    <property type="molecule type" value="Genomic_DNA"/>
</dbReference>
<dbReference type="NCBIfam" id="TIGR03696">
    <property type="entry name" value="Rhs_assc_core"/>
    <property type="match status" value="1"/>
</dbReference>
<name>U4KQ81_9MOLU</name>
<evidence type="ECO:0000313" key="4">
    <source>
        <dbReference type="Proteomes" id="UP000032737"/>
    </source>
</evidence>
<dbReference type="InterPro" id="IPR056823">
    <property type="entry name" value="TEN-like_YD-shell"/>
</dbReference>
<dbReference type="Proteomes" id="UP000032737">
    <property type="component" value="Chromosome"/>
</dbReference>
<dbReference type="KEGG" id="abra:BN85315450"/>
<gene>
    <name evidence="3" type="ORF">BN85315450</name>
</gene>